<dbReference type="EMBL" id="JAHESC010000036">
    <property type="protein sequence ID" value="MBT1689158.1"/>
    <property type="molecule type" value="Genomic_DNA"/>
</dbReference>
<dbReference type="RefSeq" id="WP_254092383.1">
    <property type="nucleotide sequence ID" value="NZ_JAHESC010000036.1"/>
</dbReference>
<comment type="caution">
    <text evidence="2">The sequence shown here is derived from an EMBL/GenBank/DDBJ whole genome shotgun (WGS) entry which is preliminary data.</text>
</comment>
<proteinExistence type="predicted"/>
<name>A0AAP2DC59_9BACT</name>
<evidence type="ECO:0000256" key="1">
    <source>
        <dbReference type="SAM" id="Coils"/>
    </source>
</evidence>
<sequence length="493" mass="54252">MRVVFSLLLSFCTLASYGQTDSLLTRPQQALDSLARKPLHPGLDSVQHDFYASSDSLKNAFRGKFAGLDSAQAGTQHILDSLQALQLPHEEYVQKLDSIRQKRESEIQSLNQKMEGLKSKATGRINSLELPPQAQEQATALTSQIDGFQLPVKDLNLDAVGVDSPFGSLNGLTSAVDSRVGKIGALGGMPEFPGELGQVKDVTGQLGGYQQDIKNIAGGNLQDVKQVPGALEGKAAEATGLGEVTKQAEALNPMLDAAKNPDAMKQQAIKQVQQQAVNHFAGKEQVLQQAMEKMSKLKSKYASLNSLKDIPKRKPNEMRGKPLRERLLPGIALQIQKKGDDVLVDFNPYIGYRLSGRLTSGAGWNHRASYNTDRNGLTMAPRIYGPRAYGEFKLGKGFSPRAEFEYMNTYVPPQLQTPATDPGVREWVPGAFVGMKKDYRFIRSVKGTAMIMLRVFNVDHKSPYADVLNVRFGFEFPQKKKSKKEKQTDADKK</sequence>
<protein>
    <submittedName>
        <fullName evidence="2">Uncharacterized protein</fullName>
    </submittedName>
</protein>
<keyword evidence="1" id="KW-0175">Coiled coil</keyword>
<dbReference type="AlphaFoldDB" id="A0AAP2DC59"/>
<organism evidence="2 3">
    <name type="scientific">Dawidia soli</name>
    <dbReference type="NCBI Taxonomy" id="2782352"/>
    <lineage>
        <taxon>Bacteria</taxon>
        <taxon>Pseudomonadati</taxon>
        <taxon>Bacteroidota</taxon>
        <taxon>Cytophagia</taxon>
        <taxon>Cytophagales</taxon>
        <taxon>Chryseotaleaceae</taxon>
        <taxon>Dawidia</taxon>
    </lineage>
</organism>
<keyword evidence="3" id="KW-1185">Reference proteome</keyword>
<reference evidence="2 3" key="1">
    <citation type="submission" date="2021-05" db="EMBL/GenBank/DDBJ databases">
        <title>A Polyphasic approach of four new species of the genus Ohtaekwangia: Ohtaekwangia histidinii sp. nov., Ohtaekwangia cretensis sp. nov., Ohtaekwangia indiensis sp. nov., Ohtaekwangia reichenbachii sp. nov. from diverse environment.</title>
        <authorList>
            <person name="Octaviana S."/>
        </authorList>
    </citation>
    <scope>NUCLEOTIDE SEQUENCE [LARGE SCALE GENOMIC DNA]</scope>
    <source>
        <strain evidence="2 3">PWU37</strain>
    </source>
</reference>
<accession>A0AAP2DC59</accession>
<evidence type="ECO:0000313" key="3">
    <source>
        <dbReference type="Proteomes" id="UP001319180"/>
    </source>
</evidence>
<evidence type="ECO:0000313" key="2">
    <source>
        <dbReference type="EMBL" id="MBT1689158.1"/>
    </source>
</evidence>
<gene>
    <name evidence="2" type="ORF">KK078_21510</name>
</gene>
<dbReference type="Proteomes" id="UP001319180">
    <property type="component" value="Unassembled WGS sequence"/>
</dbReference>
<feature type="coiled-coil region" evidence="1">
    <location>
        <begin position="280"/>
        <end position="307"/>
    </location>
</feature>
<feature type="coiled-coil region" evidence="1">
    <location>
        <begin position="93"/>
        <end position="120"/>
    </location>
</feature>